<feature type="transmembrane region" description="Helical" evidence="1">
    <location>
        <begin position="370"/>
        <end position="387"/>
    </location>
</feature>
<evidence type="ECO:0000313" key="3">
    <source>
        <dbReference type="Proteomes" id="UP000326344"/>
    </source>
</evidence>
<organism evidence="2 3">
    <name type="scientific">Larkinella humicola</name>
    <dbReference type="NCBI Taxonomy" id="2607654"/>
    <lineage>
        <taxon>Bacteria</taxon>
        <taxon>Pseudomonadati</taxon>
        <taxon>Bacteroidota</taxon>
        <taxon>Cytophagia</taxon>
        <taxon>Cytophagales</taxon>
        <taxon>Spirosomataceae</taxon>
        <taxon>Larkinella</taxon>
    </lineage>
</organism>
<feature type="transmembrane region" description="Helical" evidence="1">
    <location>
        <begin position="22"/>
        <end position="39"/>
    </location>
</feature>
<feature type="transmembrane region" description="Helical" evidence="1">
    <location>
        <begin position="104"/>
        <end position="122"/>
    </location>
</feature>
<keyword evidence="1" id="KW-1133">Transmembrane helix</keyword>
<comment type="caution">
    <text evidence="2">The sequence shown here is derived from an EMBL/GenBank/DDBJ whole genome shotgun (WGS) entry which is preliminary data.</text>
</comment>
<feature type="transmembrane region" description="Helical" evidence="1">
    <location>
        <begin position="316"/>
        <end position="335"/>
    </location>
</feature>
<feature type="transmembrane region" description="Helical" evidence="1">
    <location>
        <begin position="182"/>
        <end position="203"/>
    </location>
</feature>
<feature type="transmembrane region" description="Helical" evidence="1">
    <location>
        <begin position="129"/>
        <end position="162"/>
    </location>
</feature>
<feature type="transmembrane region" description="Helical" evidence="1">
    <location>
        <begin position="60"/>
        <end position="77"/>
    </location>
</feature>
<evidence type="ECO:0000256" key="1">
    <source>
        <dbReference type="SAM" id="Phobius"/>
    </source>
</evidence>
<accession>A0A5N1JDS3</accession>
<keyword evidence="3" id="KW-1185">Reference proteome</keyword>
<proteinExistence type="predicted"/>
<reference evidence="2 3" key="1">
    <citation type="submission" date="2019-09" db="EMBL/GenBank/DDBJ databases">
        <title>Genome Sequence of Larkinella sp MA1.</title>
        <authorList>
            <person name="Srinivasan S."/>
        </authorList>
    </citation>
    <scope>NUCLEOTIDE SEQUENCE [LARGE SCALE GENOMIC DNA]</scope>
    <source>
        <strain evidence="2 3">MA1</strain>
    </source>
</reference>
<keyword evidence="1" id="KW-0472">Membrane</keyword>
<dbReference type="AlphaFoldDB" id="A0A5N1JDS3"/>
<dbReference type="EMBL" id="VTWS01000003">
    <property type="protein sequence ID" value="KAA9353496.1"/>
    <property type="molecule type" value="Genomic_DNA"/>
</dbReference>
<feature type="transmembrane region" description="Helical" evidence="1">
    <location>
        <begin position="347"/>
        <end position="364"/>
    </location>
</feature>
<protein>
    <submittedName>
        <fullName evidence="2">Oligosaccharide repeat unit polymerase</fullName>
    </submittedName>
</protein>
<name>A0A5N1JDS3_9BACT</name>
<gene>
    <name evidence="2" type="ORF">F0P93_12690</name>
</gene>
<sequence>MAAWAFIFVIYFSFTWLFNEPINVLTLFLPVIFLFFLYLGHITTKKSYDNPVQIKKDFKLLIFAIIGFIPVCIYFFSSIDNLGKELAEIREEHMEQASGDFKDSIYNLLFPLLIFSFIICNFNNLKYKIFVNILTILSCLAFIPINGGRINFIIFSCLYLAIYFHKNFELIKKSYLKYFGKFTLALLVISILGAMFTIMRTGVEGDTQVNFMSKLPHINNEALNYLGGSQFGIILIFFINTFYDYTGGCVYYLSIFTDTSDKISYLTYGFYNFNFLDRFGVINWMKVHDDIDHLYYDYDIRYNVWATSIRDLSIDFGLIGSFLFIFFMSKLMFISKRYLHRSRSAQLVYFMSFAFFLFSPFHSMFYLTKAYGLGFILAIILLVRYKLKKSLSV</sequence>
<evidence type="ECO:0000313" key="2">
    <source>
        <dbReference type="EMBL" id="KAA9353496.1"/>
    </source>
</evidence>
<keyword evidence="1" id="KW-0812">Transmembrane</keyword>
<dbReference type="Proteomes" id="UP000326344">
    <property type="component" value="Unassembled WGS sequence"/>
</dbReference>